<dbReference type="GO" id="GO:0005737">
    <property type="term" value="C:cytoplasm"/>
    <property type="evidence" value="ECO:0007669"/>
    <property type="project" value="UniProtKB-SubCell"/>
</dbReference>
<dbReference type="CDD" id="cd00211">
    <property type="entry name" value="PTS_IIA_fru"/>
    <property type="match status" value="1"/>
</dbReference>
<keyword evidence="6" id="KW-0598">Phosphotransferase system</keyword>
<comment type="subcellular location">
    <subcellularLocation>
        <location evidence="1">Cytoplasm</location>
    </subcellularLocation>
</comment>
<evidence type="ECO:0000313" key="15">
    <source>
        <dbReference type="Proteomes" id="UP000307517"/>
    </source>
</evidence>
<evidence type="ECO:0000256" key="2">
    <source>
        <dbReference type="ARBA" id="ARBA00022448"/>
    </source>
</evidence>
<keyword evidence="4" id="KW-0597">Phosphoprotein</keyword>
<accession>A0A7X2J678</accession>
<dbReference type="Proteomes" id="UP000542889">
    <property type="component" value="Unassembled WGS sequence"/>
</dbReference>
<dbReference type="Proteomes" id="UP000307517">
    <property type="component" value="Unassembled WGS sequence"/>
</dbReference>
<dbReference type="PROSITE" id="PS51094">
    <property type="entry name" value="PTS_EIIA_TYPE_2"/>
    <property type="match status" value="1"/>
</dbReference>
<keyword evidence="12" id="KW-0762">Sugar transport</keyword>
<evidence type="ECO:0000256" key="6">
    <source>
        <dbReference type="ARBA" id="ARBA00022683"/>
    </source>
</evidence>
<dbReference type="PANTHER" id="PTHR36203:SF1">
    <property type="entry name" value="ASCORBATE-SPECIFIC PTS SYSTEM EIIA COMPONENT"/>
    <property type="match status" value="1"/>
</dbReference>
<dbReference type="InterPro" id="IPR016152">
    <property type="entry name" value="PTrfase/Anion_transptr"/>
</dbReference>
<evidence type="ECO:0000256" key="10">
    <source>
        <dbReference type="ARBA" id="ARBA00042072"/>
    </source>
</evidence>
<dbReference type="EMBL" id="JABXWP010000012">
    <property type="protein sequence ID" value="NVO88658.1"/>
    <property type="molecule type" value="Genomic_DNA"/>
</dbReference>
<dbReference type="Gene3D" id="3.40.930.10">
    <property type="entry name" value="Mannitol-specific EII, Chain A"/>
    <property type="match status" value="1"/>
</dbReference>
<evidence type="ECO:0000259" key="11">
    <source>
        <dbReference type="PROSITE" id="PS51094"/>
    </source>
</evidence>
<keyword evidence="2" id="KW-0813">Transport</keyword>
<keyword evidence="5" id="KW-0808">Transferase</keyword>
<evidence type="ECO:0000313" key="13">
    <source>
        <dbReference type="EMBL" id="NZA04622.1"/>
    </source>
</evidence>
<comment type="caution">
    <text evidence="12">The sequence shown here is derived from an EMBL/GenBank/DDBJ whole genome shotgun (WGS) entry which is preliminary data.</text>
</comment>
<comment type="function">
    <text evidence="8">The phosphoenolpyruvate-dependent sugar phosphotransferase system (sugar PTS), a major carbohydrate active transport system, catalyzes the phosphorylation of incoming sugar substrates concomitantly with their translocation across the cell membrane. The enzyme II UlaABC PTS system is involved in ascorbate transport.</text>
</comment>
<dbReference type="SUPFAM" id="SSF55804">
    <property type="entry name" value="Phoshotransferase/anion transport protein"/>
    <property type="match status" value="1"/>
</dbReference>
<keyword evidence="3" id="KW-0963">Cytoplasm</keyword>
<evidence type="ECO:0000256" key="3">
    <source>
        <dbReference type="ARBA" id="ARBA00022490"/>
    </source>
</evidence>
<dbReference type="InterPro" id="IPR051351">
    <property type="entry name" value="Ascorbate-PTS_EIIA_comp"/>
</dbReference>
<evidence type="ECO:0000313" key="14">
    <source>
        <dbReference type="EMBL" id="THC81204.1"/>
    </source>
</evidence>
<dbReference type="PANTHER" id="PTHR36203">
    <property type="entry name" value="ASCORBATE-SPECIFIC PTS SYSTEM EIIA COMPONENT"/>
    <property type="match status" value="1"/>
</dbReference>
<evidence type="ECO:0000256" key="9">
    <source>
        <dbReference type="ARBA" id="ARBA00041175"/>
    </source>
</evidence>
<evidence type="ECO:0000256" key="4">
    <source>
        <dbReference type="ARBA" id="ARBA00022553"/>
    </source>
</evidence>
<keyword evidence="7" id="KW-0418">Kinase</keyword>
<proteinExistence type="predicted"/>
<sequence length="150" mass="16178">MADFKIDTSDIQINVHADSWQSALRLAAKPLLDNGSITATYVENMIQAVIKYGPYIVIAPGLALGHAEPDENVLKTGYAIATLDTPVKFGSKTNDPVDVVVVLASINSKDHLKLLQKLVNFLGSSTNMQALRQMQSSEDAARIVQAILEG</sequence>
<dbReference type="GO" id="GO:0009401">
    <property type="term" value="P:phosphoenolpyruvate-dependent sugar phosphotransferase system"/>
    <property type="evidence" value="ECO:0007669"/>
    <property type="project" value="UniProtKB-KW"/>
</dbReference>
<name>A0A7X2J678_LACRH</name>
<evidence type="ECO:0000313" key="17">
    <source>
        <dbReference type="Proteomes" id="UP000552935"/>
    </source>
</evidence>
<reference evidence="14 15" key="1">
    <citation type="submission" date="2019-04" db="EMBL/GenBank/DDBJ databases">
        <title>Genome Announcement to Ensure Probiotic Safety of Lactobacillus rhamnosus UBLR-58.</title>
        <authorList>
            <person name="Sulthana A."/>
            <person name="Lakshmi S.G."/>
            <person name="Madempudi R.S."/>
        </authorList>
    </citation>
    <scope>NUCLEOTIDE SEQUENCE [LARGE SCALE GENOMIC DNA]</scope>
    <source>
        <strain evidence="14 15">UBLR-58</strain>
    </source>
</reference>
<organism evidence="12 16">
    <name type="scientific">Lacticaseibacillus rhamnosus</name>
    <name type="common">Lactobacillus rhamnosus</name>
    <dbReference type="NCBI Taxonomy" id="47715"/>
    <lineage>
        <taxon>Bacteria</taxon>
        <taxon>Bacillati</taxon>
        <taxon>Bacillota</taxon>
        <taxon>Bacilli</taxon>
        <taxon>Lactobacillales</taxon>
        <taxon>Lactobacillaceae</taxon>
        <taxon>Lacticaseibacillus</taxon>
    </lineage>
</organism>
<evidence type="ECO:0000256" key="1">
    <source>
        <dbReference type="ARBA" id="ARBA00004496"/>
    </source>
</evidence>
<feature type="domain" description="PTS EIIA type-2" evidence="11">
    <location>
        <begin position="4"/>
        <end position="150"/>
    </location>
</feature>
<evidence type="ECO:0000313" key="16">
    <source>
        <dbReference type="Proteomes" id="UP000542889"/>
    </source>
</evidence>
<dbReference type="AlphaFoldDB" id="A0A7X2J678"/>
<reference evidence="12 16" key="2">
    <citation type="submission" date="2020-06" db="EMBL/GenBank/DDBJ databases">
        <title>Lactobacillus rhamnosus QC,genome.</title>
        <authorList>
            <person name="Yi H."/>
            <person name="Jin M."/>
        </authorList>
    </citation>
    <scope>NUCLEOTIDE SEQUENCE [LARGE SCALE GENOMIC DNA]</scope>
    <source>
        <strain evidence="12 16">QC</strain>
    </source>
</reference>
<evidence type="ECO:0000313" key="12">
    <source>
        <dbReference type="EMBL" id="NVO88658.1"/>
    </source>
</evidence>
<dbReference type="RefSeq" id="WP_005685052.1">
    <property type="nucleotide sequence ID" value="NZ_CABHIZ010000006.1"/>
</dbReference>
<dbReference type="Pfam" id="PF00359">
    <property type="entry name" value="PTS_EIIA_2"/>
    <property type="match status" value="1"/>
</dbReference>
<evidence type="ECO:0000256" key="5">
    <source>
        <dbReference type="ARBA" id="ARBA00022679"/>
    </source>
</evidence>
<protein>
    <recommendedName>
        <fullName evidence="9">Ascorbate-specific PTS system EIIA component</fullName>
    </recommendedName>
    <alternativeName>
        <fullName evidence="10">Ascorbate-specific phosphotransferase enzyme IIA component</fullName>
    </alternativeName>
</protein>
<dbReference type="Proteomes" id="UP000552935">
    <property type="component" value="Unassembled WGS sequence"/>
</dbReference>
<dbReference type="InterPro" id="IPR002178">
    <property type="entry name" value="PTS_EIIA_type-2_dom"/>
</dbReference>
<gene>
    <name evidence="14" type="ORF">E6L36_13030</name>
    <name evidence="13" type="ORF">H0N82_05765</name>
    <name evidence="12" type="ORF">HWN39_09080</name>
</gene>
<dbReference type="EMBL" id="SSHM01000001">
    <property type="protein sequence ID" value="THC81204.1"/>
    <property type="molecule type" value="Genomic_DNA"/>
</dbReference>
<dbReference type="GO" id="GO:0016301">
    <property type="term" value="F:kinase activity"/>
    <property type="evidence" value="ECO:0007669"/>
    <property type="project" value="UniProtKB-KW"/>
</dbReference>
<reference evidence="13 17" key="3">
    <citation type="submission" date="2020-07" db="EMBL/GenBank/DDBJ databases">
        <title>Organ Donor 1.</title>
        <authorList>
            <person name="Marsh A.J."/>
            <person name="Azcarate-Peril M.A."/>
        </authorList>
    </citation>
    <scope>NUCLEOTIDE SEQUENCE [LARGE SCALE GENOMIC DNA]</scope>
    <source>
        <strain evidence="13 17">AMC0712</strain>
    </source>
</reference>
<evidence type="ECO:0000256" key="7">
    <source>
        <dbReference type="ARBA" id="ARBA00022777"/>
    </source>
</evidence>
<dbReference type="EMBL" id="JACCKI010000003">
    <property type="protein sequence ID" value="NZA04622.1"/>
    <property type="molecule type" value="Genomic_DNA"/>
</dbReference>
<evidence type="ECO:0000256" key="8">
    <source>
        <dbReference type="ARBA" id="ARBA00037387"/>
    </source>
</evidence>